<feature type="coiled-coil region" evidence="1">
    <location>
        <begin position="384"/>
        <end position="440"/>
    </location>
</feature>
<feature type="region of interest" description="Disordered" evidence="2">
    <location>
        <begin position="164"/>
        <end position="215"/>
    </location>
</feature>
<dbReference type="AlphaFoldDB" id="A0A699JQA2"/>
<feature type="compositionally biased region" description="Polar residues" evidence="2">
    <location>
        <begin position="195"/>
        <end position="205"/>
    </location>
</feature>
<name>A0A699JQA2_TANCI</name>
<proteinExistence type="predicted"/>
<evidence type="ECO:0008006" key="4">
    <source>
        <dbReference type="Google" id="ProtNLM"/>
    </source>
</evidence>
<gene>
    <name evidence="3" type="ORF">Tci_623809</name>
</gene>
<evidence type="ECO:0000256" key="1">
    <source>
        <dbReference type="SAM" id="Coils"/>
    </source>
</evidence>
<reference evidence="3" key="1">
    <citation type="journal article" date="2019" name="Sci. Rep.">
        <title>Draft genome of Tanacetum cinerariifolium, the natural source of mosquito coil.</title>
        <authorList>
            <person name="Yamashiro T."/>
            <person name="Shiraishi A."/>
            <person name="Satake H."/>
            <person name="Nakayama K."/>
        </authorList>
    </citation>
    <scope>NUCLEOTIDE SEQUENCE</scope>
</reference>
<sequence>MAALRFKDEHNKVGYLLKPTRSDDYHQIIKFLRASHIRSPELGPPAIQATIDKTPYTSTKDLVRSRLQLADDGGIADIPIATIYSGMDNLGTKSGSWDQFGSLIDVALICLSDGRCFNWSSYIFKRIVSNIGNAKKFFMYPRFLQAILGKGVEVAAQAIPQHMHAPDQPQDHLSTPPRAAGPFTNMEDKPLGGSFNMSPPRSTQAPPAGQPSGSAKEPITLTVLSYVVSTLVQKVNSLETELKDHKKLFKDVVGTLVKKVKTMEVKLKTKKRKMVVSDSDQEEGGQQDVDLDALLLLANAAVTVDSNISPGGASNNPGASTVPPGTSAILLDASTVPLGTSVVPLGTSVVPTGASTAPAGSPSVPADIPSSVAPAGMEEDRLGEEAAKRLHDEEQAQLDRQRAELQRQRQQEVLDLAIMAALIKRKRQALAEKLAKERQNRPMTQAQQRGYMRQYSLNKIRKVQSNSQIQAFSRTLKRTGPMLEKPTSKRQKSNKAPIPSVHVVTQSLAISSPLSFGTRKKSLGRKRLTKPKSTLQELDLDVDAQTFIKVVSTEDSDDEAPPVWSALVGWEVISTPLGDINAFIE</sequence>
<organism evidence="3">
    <name type="scientific">Tanacetum cinerariifolium</name>
    <name type="common">Dalmatian daisy</name>
    <name type="synonym">Chrysanthemum cinerariifolium</name>
    <dbReference type="NCBI Taxonomy" id="118510"/>
    <lineage>
        <taxon>Eukaryota</taxon>
        <taxon>Viridiplantae</taxon>
        <taxon>Streptophyta</taxon>
        <taxon>Embryophyta</taxon>
        <taxon>Tracheophyta</taxon>
        <taxon>Spermatophyta</taxon>
        <taxon>Magnoliopsida</taxon>
        <taxon>eudicotyledons</taxon>
        <taxon>Gunneridae</taxon>
        <taxon>Pentapetalae</taxon>
        <taxon>asterids</taxon>
        <taxon>campanulids</taxon>
        <taxon>Asterales</taxon>
        <taxon>Asteraceae</taxon>
        <taxon>Asteroideae</taxon>
        <taxon>Anthemideae</taxon>
        <taxon>Anthemidinae</taxon>
        <taxon>Tanacetum</taxon>
    </lineage>
</organism>
<dbReference type="EMBL" id="BKCJ010438116">
    <property type="protein sequence ID" value="GFA51837.1"/>
    <property type="molecule type" value="Genomic_DNA"/>
</dbReference>
<keyword evidence="1" id="KW-0175">Coiled coil</keyword>
<evidence type="ECO:0000313" key="3">
    <source>
        <dbReference type="EMBL" id="GFA51837.1"/>
    </source>
</evidence>
<accession>A0A699JQA2</accession>
<protein>
    <recommendedName>
        <fullName evidence="4">Synaptobrevin, longin-like domain protein</fullName>
    </recommendedName>
</protein>
<comment type="caution">
    <text evidence="3">The sequence shown here is derived from an EMBL/GenBank/DDBJ whole genome shotgun (WGS) entry which is preliminary data.</text>
</comment>
<evidence type="ECO:0000256" key="2">
    <source>
        <dbReference type="SAM" id="MobiDB-lite"/>
    </source>
</evidence>